<dbReference type="PANTHER" id="PTHR11266">
    <property type="entry name" value="PEROXISOMAL MEMBRANE PROTEIN 2, PXMP2 MPV17"/>
    <property type="match status" value="1"/>
</dbReference>
<reference evidence="7 8" key="1">
    <citation type="submission" date="2020-04" db="EMBL/GenBank/DDBJ databases">
        <authorList>
            <person name="Alioto T."/>
            <person name="Alioto T."/>
            <person name="Gomez Garrido J."/>
        </authorList>
    </citation>
    <scope>NUCLEOTIDE SEQUENCE [LARGE SCALE GENOMIC DNA]</scope>
</reference>
<evidence type="ECO:0000313" key="8">
    <source>
        <dbReference type="Proteomes" id="UP000494165"/>
    </source>
</evidence>
<proteinExistence type="inferred from homology"/>
<evidence type="ECO:0000256" key="2">
    <source>
        <dbReference type="ARBA" id="ARBA00006824"/>
    </source>
</evidence>
<dbReference type="InterPro" id="IPR007248">
    <property type="entry name" value="Mpv17_PMP22"/>
</dbReference>
<evidence type="ECO:0008006" key="9">
    <source>
        <dbReference type="Google" id="ProtNLM"/>
    </source>
</evidence>
<evidence type="ECO:0000256" key="6">
    <source>
        <dbReference type="RuleBase" id="RU363053"/>
    </source>
</evidence>
<comment type="caution">
    <text evidence="7">The sequence shown here is derived from an EMBL/GenBank/DDBJ whole genome shotgun (WGS) entry which is preliminary data.</text>
</comment>
<comment type="subcellular location">
    <subcellularLocation>
        <location evidence="1">Membrane</location>
        <topology evidence="1">Multi-pass membrane protein</topology>
    </subcellularLocation>
</comment>
<dbReference type="Pfam" id="PF04117">
    <property type="entry name" value="Mpv17_PMP22"/>
    <property type="match status" value="1"/>
</dbReference>
<sequence length="199" mass="23421">MQSAALFRTEFVRRCRQFGRIAFRKYLLVTNATISFGLSGVGDVLQQNYEVLQKKQERWDPVRTRNMALTGLPIGVICHFWYQFLDHRMPGRTLRRVVQKVVVDQILFSPICISAFFITLGVLEHTKPAKVKKEIMQKGWMLYAAEWMIWPPAQVINFYWLPTRYRVLYDNTISLGYDVYTSYIKHEVPLDDDDDDEDS</sequence>
<dbReference type="AlphaFoldDB" id="A0A8S1DDU9"/>
<keyword evidence="4 6" id="KW-1133">Transmembrane helix</keyword>
<feature type="transmembrane region" description="Helical" evidence="6">
    <location>
        <begin position="105"/>
        <end position="123"/>
    </location>
</feature>
<feature type="transmembrane region" description="Helical" evidence="6">
    <location>
        <begin position="66"/>
        <end position="85"/>
    </location>
</feature>
<evidence type="ECO:0000313" key="7">
    <source>
        <dbReference type="EMBL" id="CAB3376003.1"/>
    </source>
</evidence>
<gene>
    <name evidence="7" type="ORF">CLODIP_2_CD14206</name>
</gene>
<dbReference type="PANTHER" id="PTHR11266:SF8">
    <property type="entry name" value="MPV17-LIKE PROTEIN 2"/>
    <property type="match status" value="1"/>
</dbReference>
<evidence type="ECO:0000256" key="3">
    <source>
        <dbReference type="ARBA" id="ARBA00022692"/>
    </source>
</evidence>
<dbReference type="GO" id="GO:0061668">
    <property type="term" value="P:mitochondrial ribosome assembly"/>
    <property type="evidence" value="ECO:0007669"/>
    <property type="project" value="TreeGrafter"/>
</dbReference>
<name>A0A8S1DDU9_9INSE</name>
<protein>
    <recommendedName>
        <fullName evidence="9">Mpv17-like protein 2</fullName>
    </recommendedName>
</protein>
<accession>A0A8S1DDU9</accession>
<evidence type="ECO:0000256" key="5">
    <source>
        <dbReference type="ARBA" id="ARBA00023136"/>
    </source>
</evidence>
<feature type="transmembrane region" description="Helical" evidence="6">
    <location>
        <begin position="26"/>
        <end position="45"/>
    </location>
</feature>
<dbReference type="Proteomes" id="UP000494165">
    <property type="component" value="Unassembled WGS sequence"/>
</dbReference>
<dbReference type="GO" id="GO:0005739">
    <property type="term" value="C:mitochondrion"/>
    <property type="evidence" value="ECO:0007669"/>
    <property type="project" value="TreeGrafter"/>
</dbReference>
<evidence type="ECO:0000256" key="1">
    <source>
        <dbReference type="ARBA" id="ARBA00004141"/>
    </source>
</evidence>
<keyword evidence="8" id="KW-1185">Reference proteome</keyword>
<comment type="similarity">
    <text evidence="2 6">Belongs to the peroxisomal membrane protein PXMP2/4 family.</text>
</comment>
<keyword evidence="5 6" id="KW-0472">Membrane</keyword>
<dbReference type="EMBL" id="CADEPI010000122">
    <property type="protein sequence ID" value="CAB3376003.1"/>
    <property type="molecule type" value="Genomic_DNA"/>
</dbReference>
<organism evidence="7 8">
    <name type="scientific">Cloeon dipterum</name>
    <dbReference type="NCBI Taxonomy" id="197152"/>
    <lineage>
        <taxon>Eukaryota</taxon>
        <taxon>Metazoa</taxon>
        <taxon>Ecdysozoa</taxon>
        <taxon>Arthropoda</taxon>
        <taxon>Hexapoda</taxon>
        <taxon>Insecta</taxon>
        <taxon>Pterygota</taxon>
        <taxon>Palaeoptera</taxon>
        <taxon>Ephemeroptera</taxon>
        <taxon>Pisciforma</taxon>
        <taxon>Baetidae</taxon>
        <taxon>Cloeon</taxon>
    </lineage>
</organism>
<dbReference type="GO" id="GO:0016020">
    <property type="term" value="C:membrane"/>
    <property type="evidence" value="ECO:0007669"/>
    <property type="project" value="UniProtKB-SubCell"/>
</dbReference>
<dbReference type="OrthoDB" id="5345392at2759"/>
<keyword evidence="3 6" id="KW-0812">Transmembrane</keyword>
<evidence type="ECO:0000256" key="4">
    <source>
        <dbReference type="ARBA" id="ARBA00022989"/>
    </source>
</evidence>